<name>A0ABV2Y620_9ACTN</name>
<feature type="region of interest" description="Disordered" evidence="1">
    <location>
        <begin position="1"/>
        <end position="85"/>
    </location>
</feature>
<evidence type="ECO:0000256" key="1">
    <source>
        <dbReference type="SAM" id="MobiDB-lite"/>
    </source>
</evidence>
<protein>
    <submittedName>
        <fullName evidence="2">Transferase</fullName>
    </submittedName>
</protein>
<evidence type="ECO:0000313" key="3">
    <source>
        <dbReference type="Proteomes" id="UP001550603"/>
    </source>
</evidence>
<reference evidence="2 3" key="1">
    <citation type="submission" date="2024-06" db="EMBL/GenBank/DDBJ databases">
        <title>The Natural Products Discovery Center: Release of the First 8490 Sequenced Strains for Exploring Actinobacteria Biosynthetic Diversity.</title>
        <authorList>
            <person name="Kalkreuter E."/>
            <person name="Kautsar S.A."/>
            <person name="Yang D."/>
            <person name="Bader C.D."/>
            <person name="Teijaro C.N."/>
            <person name="Fluegel L."/>
            <person name="Davis C.M."/>
            <person name="Simpson J.R."/>
            <person name="Lauterbach L."/>
            <person name="Steele A.D."/>
            <person name="Gui C."/>
            <person name="Meng S."/>
            <person name="Li G."/>
            <person name="Viehrig K."/>
            <person name="Ye F."/>
            <person name="Su P."/>
            <person name="Kiefer A.F."/>
            <person name="Nichols A."/>
            <person name="Cepeda A.J."/>
            <person name="Yan W."/>
            <person name="Fan B."/>
            <person name="Jiang Y."/>
            <person name="Adhikari A."/>
            <person name="Zheng C.-J."/>
            <person name="Schuster L."/>
            <person name="Cowan T.M."/>
            <person name="Smanski M.J."/>
            <person name="Chevrette M.G."/>
            <person name="De Carvalho L.P.S."/>
            <person name="Shen B."/>
        </authorList>
    </citation>
    <scope>NUCLEOTIDE SEQUENCE [LARGE SCALE GENOMIC DNA]</scope>
    <source>
        <strain evidence="2 3">NPDC019583</strain>
    </source>
</reference>
<keyword evidence="2" id="KW-0808">Transferase</keyword>
<dbReference type="Proteomes" id="UP001550603">
    <property type="component" value="Unassembled WGS sequence"/>
</dbReference>
<organism evidence="2 3">
    <name type="scientific">Streptomyces olindensis</name>
    <dbReference type="NCBI Taxonomy" id="358823"/>
    <lineage>
        <taxon>Bacteria</taxon>
        <taxon>Bacillati</taxon>
        <taxon>Actinomycetota</taxon>
        <taxon>Actinomycetes</taxon>
        <taxon>Kitasatosporales</taxon>
        <taxon>Streptomycetaceae</taxon>
        <taxon>Streptomyces</taxon>
    </lineage>
</organism>
<evidence type="ECO:0000313" key="2">
    <source>
        <dbReference type="EMBL" id="MEU2271713.1"/>
    </source>
</evidence>
<feature type="compositionally biased region" description="Low complexity" evidence="1">
    <location>
        <begin position="1"/>
        <end position="73"/>
    </location>
</feature>
<keyword evidence="3" id="KW-1185">Reference proteome</keyword>
<dbReference type="GO" id="GO:0016740">
    <property type="term" value="F:transferase activity"/>
    <property type="evidence" value="ECO:0007669"/>
    <property type="project" value="UniProtKB-KW"/>
</dbReference>
<dbReference type="EMBL" id="JBEYBN010000080">
    <property type="protein sequence ID" value="MEU2271713.1"/>
    <property type="molecule type" value="Genomic_DNA"/>
</dbReference>
<accession>A0ABV2Y620</accession>
<gene>
    <name evidence="2" type="ORF">ABZ568_35880</name>
</gene>
<comment type="caution">
    <text evidence="2">The sequence shown here is derived from an EMBL/GenBank/DDBJ whole genome shotgun (WGS) entry which is preliminary data.</text>
</comment>
<proteinExistence type="predicted"/>
<sequence>MSAPEGTTTTTSAPEHTTMTTSAPEGTTTTASTPGRTTMTTSAPEGTTTTASTPGRTTMTTTSTPEGTTMGTPHDIQPRTDCAIDPDGRITFRLPPVPAARPRLLLRLRPKKGRPETTRHLLDLAPDETGTHLRAVLEPDPVLAEGRWDVYLLPEPEAERRRLRPGLRDLRALVDGHLRDRPAPVAVRIPYATKDGFLALRAWLRSAHAEARTIDITDRAMTVTARLHGAGLQEDATVRLRLRGTDTVRSLRPRIDDDARGFSFTAGPEDLAADGEGADRIWDAFVRPTADAAPIRIGRLLDDVADRKHVYVYPAVTGNGSSLRPYYTVDNDLAIEEKKPHSPICPT</sequence>
<dbReference type="RefSeq" id="WP_359793655.1">
    <property type="nucleotide sequence ID" value="NZ_JBEYBN010000080.1"/>
</dbReference>